<dbReference type="InParanoid" id="F4RJB0"/>
<evidence type="ECO:0000313" key="1">
    <source>
        <dbReference type="EMBL" id="EGG07529.1"/>
    </source>
</evidence>
<dbReference type="VEuPathDB" id="FungiDB:MELLADRAFT_105779"/>
<keyword evidence="2" id="KW-1185">Reference proteome</keyword>
<dbReference type="HOGENOM" id="CLU_124004_0_0_1"/>
<dbReference type="GeneID" id="18922718"/>
<evidence type="ECO:0000313" key="2">
    <source>
        <dbReference type="Proteomes" id="UP000001072"/>
    </source>
</evidence>
<gene>
    <name evidence="1" type="ORF">MELLADRAFT_105779</name>
</gene>
<dbReference type="Proteomes" id="UP000001072">
    <property type="component" value="Unassembled WGS sequence"/>
</dbReference>
<protein>
    <submittedName>
        <fullName evidence="1">Uncharacterized protein</fullName>
    </submittedName>
</protein>
<name>F4RJB0_MELLP</name>
<dbReference type="RefSeq" id="XP_007409436.1">
    <property type="nucleotide sequence ID" value="XM_007409374.1"/>
</dbReference>
<accession>F4RJB0</accession>
<organism evidence="2">
    <name type="scientific">Melampsora larici-populina (strain 98AG31 / pathotype 3-4-7)</name>
    <name type="common">Poplar leaf rust fungus</name>
    <dbReference type="NCBI Taxonomy" id="747676"/>
    <lineage>
        <taxon>Eukaryota</taxon>
        <taxon>Fungi</taxon>
        <taxon>Dikarya</taxon>
        <taxon>Basidiomycota</taxon>
        <taxon>Pucciniomycotina</taxon>
        <taxon>Pucciniomycetes</taxon>
        <taxon>Pucciniales</taxon>
        <taxon>Melampsoraceae</taxon>
        <taxon>Melampsora</taxon>
    </lineage>
</organism>
<dbReference type="KEGG" id="mlr:MELLADRAFT_105779"/>
<sequence>MVMPLRHTLNALLLETIPDHIPTALAGKVLPKLRVIRSIHITAKPRRPIWFQWGIFRTVEVFIANYPNAKGYWESALKDINKLKKAPKLKHFIFITHNSKIKSNPILVELFKAWGIVCHFRTEMNHIDVLNFIDRLDEVVVESKTLEH</sequence>
<reference evidence="2" key="1">
    <citation type="journal article" date="2011" name="Proc. Natl. Acad. Sci. U.S.A.">
        <title>Obligate biotrophy features unraveled by the genomic analysis of rust fungi.</title>
        <authorList>
            <person name="Duplessis S."/>
            <person name="Cuomo C.A."/>
            <person name="Lin Y.-C."/>
            <person name="Aerts A."/>
            <person name="Tisserant E."/>
            <person name="Veneault-Fourrey C."/>
            <person name="Joly D.L."/>
            <person name="Hacquard S."/>
            <person name="Amselem J."/>
            <person name="Cantarel B.L."/>
            <person name="Chiu R."/>
            <person name="Coutinho P.M."/>
            <person name="Feau N."/>
            <person name="Field M."/>
            <person name="Frey P."/>
            <person name="Gelhaye E."/>
            <person name="Goldberg J."/>
            <person name="Grabherr M.G."/>
            <person name="Kodira C.D."/>
            <person name="Kohler A."/>
            <person name="Kuees U."/>
            <person name="Lindquist E.A."/>
            <person name="Lucas S.M."/>
            <person name="Mago R."/>
            <person name="Mauceli E."/>
            <person name="Morin E."/>
            <person name="Murat C."/>
            <person name="Pangilinan J.L."/>
            <person name="Park R."/>
            <person name="Pearson M."/>
            <person name="Quesneville H."/>
            <person name="Rouhier N."/>
            <person name="Sakthikumar S."/>
            <person name="Salamov A.A."/>
            <person name="Schmutz J."/>
            <person name="Selles B."/>
            <person name="Shapiro H."/>
            <person name="Tanguay P."/>
            <person name="Tuskan G.A."/>
            <person name="Henrissat B."/>
            <person name="Van de Peer Y."/>
            <person name="Rouze P."/>
            <person name="Ellis J.G."/>
            <person name="Dodds P.N."/>
            <person name="Schein J.E."/>
            <person name="Zhong S."/>
            <person name="Hamelin R.C."/>
            <person name="Grigoriev I.V."/>
            <person name="Szabo L.J."/>
            <person name="Martin F."/>
        </authorList>
    </citation>
    <scope>NUCLEOTIDE SEQUENCE [LARGE SCALE GENOMIC DNA]</scope>
    <source>
        <strain evidence="2">98AG31 / pathotype 3-4-7</strain>
    </source>
</reference>
<dbReference type="AlphaFoldDB" id="F4RJB0"/>
<dbReference type="EMBL" id="GL883104">
    <property type="protein sequence ID" value="EGG07529.1"/>
    <property type="molecule type" value="Genomic_DNA"/>
</dbReference>
<proteinExistence type="predicted"/>